<name>A0ACB9MZ77_9MYRT</name>
<gene>
    <name evidence="1" type="ORF">MLD38_027856</name>
</gene>
<dbReference type="Proteomes" id="UP001057402">
    <property type="component" value="Chromosome 8"/>
</dbReference>
<evidence type="ECO:0000313" key="1">
    <source>
        <dbReference type="EMBL" id="KAI4329470.1"/>
    </source>
</evidence>
<sequence>MEVRTDVMDLEIASLEVKKCTGDQQQPLCSSPKGIEVGALARGVTPTFKDILNGTSLARDLSRPGTSKVAQTIAPSELEARLPKFPEFNGGGKLLIPSVLENYGATKWCHTLVGYFLGKPAPYPILKKICMQLWQKKGLVEVGAIRKNALILRFDNEQHLDGIIGKADWHIAGCPLLVRKWQPGTVINEEPTALPCWLRLYGIPLELWHTRGVQYLASSVGQLLKTDARSFSPANMGTARVQIECVARNGLSKTIEAIDSRGNPFTISIVYETKALCCRTCGVFGHDEERCSKKLATAKKAVEIPVGIQEDNRGGKHRQFRPRWRRTMAVMSRVKTQLGKGMRKINAEKALAPPVAAEENKEEDQPSDESVAGENKDVLDDGEFVPESVMHNAEQVDDEVEWDLPGGQHELARMDKLIERLRSNGNKFVEDERSMPPDMAACTDQWKHMTESDSSGLYETKLRKSMEAANHALFRQQWKYVTVPGNNGVGRMKICWDDKRCRVIIITQGSQWVHTRVEIFGTPRPFFATFIYGSTDHKERVDLWNFLLSIGTPSEPWCIMGDFNAIRCPDERLGGRERWREADNVLNRIMYTLGLDDLRGTGCHFTWSNRRSPPIIAKLDRVIVNKEWIESYRLSEAHYLPPATSDHSPCVLRMGTMRKKAGAFKYFDFWRNHDGYAEALRRGWSGEYVGLHMFRLCCKLKDLKRELKALNREHLSAISSLVDKARLKLQTLQSESLNGQPKTEEEKLALEQFTKLARMEESFFRQKARATWLKLGDRNTSYFHGEFNRRANRNAITSLQLSDGSVITEPERLHEEIVKYFEGVLSKPDLGCHDEQRLAGFIEKVIKPESASTLVQQVTNREIKETMFSMPCGKAPGPDGFTVEFYKSAWMERLRTAEFWYRKGIWSSDECVFCHSAAESRDHLFYQCCFVKKIWDHLGEIMHYSFISATWEDMERLFSSTAGMKSAIRPSNAAVILLYHIWAERCRRRAGGAKSSAGSIAVRTYCMLGRLKEGKELRRPPYSGPRLPIGGQNAGLGATIRAPVGRLGYFGLAHPRMGQLSLTTPPPF</sequence>
<protein>
    <submittedName>
        <fullName evidence="1">Uncharacterized protein</fullName>
    </submittedName>
</protein>
<keyword evidence="2" id="KW-1185">Reference proteome</keyword>
<dbReference type="EMBL" id="CM042887">
    <property type="protein sequence ID" value="KAI4329470.1"/>
    <property type="molecule type" value="Genomic_DNA"/>
</dbReference>
<comment type="caution">
    <text evidence="1">The sequence shown here is derived from an EMBL/GenBank/DDBJ whole genome shotgun (WGS) entry which is preliminary data.</text>
</comment>
<reference evidence="2" key="1">
    <citation type="journal article" date="2023" name="Front. Plant Sci.">
        <title>Chromosomal-level genome assembly of Melastoma candidum provides insights into trichome evolution.</title>
        <authorList>
            <person name="Zhong Y."/>
            <person name="Wu W."/>
            <person name="Sun C."/>
            <person name="Zou P."/>
            <person name="Liu Y."/>
            <person name="Dai S."/>
            <person name="Zhou R."/>
        </authorList>
    </citation>
    <scope>NUCLEOTIDE SEQUENCE [LARGE SCALE GENOMIC DNA]</scope>
</reference>
<evidence type="ECO:0000313" key="2">
    <source>
        <dbReference type="Proteomes" id="UP001057402"/>
    </source>
</evidence>
<accession>A0ACB9MZ77</accession>
<proteinExistence type="predicted"/>
<organism evidence="1 2">
    <name type="scientific">Melastoma candidum</name>
    <dbReference type="NCBI Taxonomy" id="119954"/>
    <lineage>
        <taxon>Eukaryota</taxon>
        <taxon>Viridiplantae</taxon>
        <taxon>Streptophyta</taxon>
        <taxon>Embryophyta</taxon>
        <taxon>Tracheophyta</taxon>
        <taxon>Spermatophyta</taxon>
        <taxon>Magnoliopsida</taxon>
        <taxon>eudicotyledons</taxon>
        <taxon>Gunneridae</taxon>
        <taxon>Pentapetalae</taxon>
        <taxon>rosids</taxon>
        <taxon>malvids</taxon>
        <taxon>Myrtales</taxon>
        <taxon>Melastomataceae</taxon>
        <taxon>Melastomatoideae</taxon>
        <taxon>Melastomateae</taxon>
        <taxon>Melastoma</taxon>
    </lineage>
</organism>